<accession>A0A5J4UUX5</accession>
<evidence type="ECO:0000313" key="2">
    <source>
        <dbReference type="EMBL" id="KAA6374197.1"/>
    </source>
</evidence>
<dbReference type="SMART" id="SM00185">
    <property type="entry name" value="ARM"/>
    <property type="match status" value="3"/>
</dbReference>
<dbReference type="SUPFAM" id="SSF48371">
    <property type="entry name" value="ARM repeat"/>
    <property type="match status" value="1"/>
</dbReference>
<dbReference type="InterPro" id="IPR011989">
    <property type="entry name" value="ARM-like"/>
</dbReference>
<name>A0A5J4UUX5_9EUKA</name>
<dbReference type="Gene3D" id="1.25.10.10">
    <property type="entry name" value="Leucine-rich Repeat Variant"/>
    <property type="match status" value="1"/>
</dbReference>
<evidence type="ECO:0000313" key="3">
    <source>
        <dbReference type="Proteomes" id="UP000324800"/>
    </source>
</evidence>
<reference evidence="2 3" key="1">
    <citation type="submission" date="2019-03" db="EMBL/GenBank/DDBJ databases">
        <title>Single cell metagenomics reveals metabolic interactions within the superorganism composed of flagellate Streblomastix strix and complex community of Bacteroidetes bacteria on its surface.</title>
        <authorList>
            <person name="Treitli S.C."/>
            <person name="Kolisko M."/>
            <person name="Husnik F."/>
            <person name="Keeling P."/>
            <person name="Hampl V."/>
        </authorList>
    </citation>
    <scope>NUCLEOTIDE SEQUENCE [LARGE SCALE GENOMIC DNA]</scope>
    <source>
        <strain evidence="2">ST1C</strain>
    </source>
</reference>
<dbReference type="InterPro" id="IPR016024">
    <property type="entry name" value="ARM-type_fold"/>
</dbReference>
<dbReference type="InterPro" id="IPR000225">
    <property type="entry name" value="Armadillo"/>
</dbReference>
<dbReference type="Proteomes" id="UP000324800">
    <property type="component" value="Unassembled WGS sequence"/>
</dbReference>
<organism evidence="2 3">
    <name type="scientific">Streblomastix strix</name>
    <dbReference type="NCBI Taxonomy" id="222440"/>
    <lineage>
        <taxon>Eukaryota</taxon>
        <taxon>Metamonada</taxon>
        <taxon>Preaxostyla</taxon>
        <taxon>Oxymonadida</taxon>
        <taxon>Streblomastigidae</taxon>
        <taxon>Streblomastix</taxon>
    </lineage>
</organism>
<sequence>MKESDLMETICTILYFTFDGQREGIDMAHESGLVQSVIIFFATQKLQMVLKPSLGSTYPQQGSQSGQLSQLHQQLAQITKQQNMSVATRQENQQLQHSSAIFKVIFLSSNEERKQLCEYGILQIMVNMLHHTDLLVVSDILACINNIIISMKDDQATNDGLIILNQQNNLARKANQDDDDDDDADAAANNQASMGSNATWQSIMMQSTKHPYRDVMEESGGMDKLLDIYEKHDTANLQQTSAICLAFLLRTDEIPLKYKDLTRYMKSLLEKLMKSAEDRAKGAKKDPKSAKPADRKSTSALKIEKPGGDDEDDESQEKFTMMQVVASLGYISLNKGNHKELLRGGFVEQVAKLFTEQDELILSAALWVIFELLVQGAPDTRRSVKEVFTDYGGDDGQGQNPKATIQRLSSHNNPVVANNAKLLYQQLQK</sequence>
<feature type="compositionally biased region" description="Basic and acidic residues" evidence="1">
    <location>
        <begin position="278"/>
        <end position="308"/>
    </location>
</feature>
<gene>
    <name evidence="2" type="ORF">EZS28_030276</name>
</gene>
<protein>
    <submittedName>
        <fullName evidence="2">Uncharacterized protein</fullName>
    </submittedName>
</protein>
<evidence type="ECO:0000256" key="1">
    <source>
        <dbReference type="SAM" id="MobiDB-lite"/>
    </source>
</evidence>
<feature type="region of interest" description="Disordered" evidence="1">
    <location>
        <begin position="278"/>
        <end position="315"/>
    </location>
</feature>
<dbReference type="EMBL" id="SNRW01012155">
    <property type="protein sequence ID" value="KAA6374197.1"/>
    <property type="molecule type" value="Genomic_DNA"/>
</dbReference>
<proteinExistence type="predicted"/>
<comment type="caution">
    <text evidence="2">The sequence shown here is derived from an EMBL/GenBank/DDBJ whole genome shotgun (WGS) entry which is preliminary data.</text>
</comment>
<dbReference type="AlphaFoldDB" id="A0A5J4UUX5"/>